<dbReference type="OrthoDB" id="9804157at2"/>
<protein>
    <recommendedName>
        <fullName evidence="1">NIF system FeS cluster assembly NifU N-terminal domain-containing protein</fullName>
    </recommendedName>
</protein>
<dbReference type="CDD" id="cd06664">
    <property type="entry name" value="IscU_like"/>
    <property type="match status" value="1"/>
</dbReference>
<dbReference type="Proteomes" id="UP000019229">
    <property type="component" value="Chromosome"/>
</dbReference>
<reference evidence="2 3" key="1">
    <citation type="journal article" date="2014" name="Genome Announc.">
        <title>Complete Genome Sequence of Mycoplasma bovoculi Strain M165/69T (ATCC 29104).</title>
        <authorList>
            <person name="Calcutt M.J."/>
            <person name="Foecking M.F."/>
        </authorList>
    </citation>
    <scope>NUCLEOTIDE SEQUENCE [LARGE SCALE GENOMIC DNA]</scope>
    <source>
        <strain evidence="2">M165/69</strain>
    </source>
</reference>
<dbReference type="GO" id="GO:0005506">
    <property type="term" value="F:iron ion binding"/>
    <property type="evidence" value="ECO:0007669"/>
    <property type="project" value="InterPro"/>
</dbReference>
<dbReference type="PATRIC" id="fig|743966.3.peg.442"/>
<evidence type="ECO:0000313" key="3">
    <source>
        <dbReference type="Proteomes" id="UP000019229"/>
    </source>
</evidence>
<dbReference type="Gene3D" id="3.90.1010.10">
    <property type="match status" value="1"/>
</dbReference>
<dbReference type="Pfam" id="PF01592">
    <property type="entry name" value="NifU_N"/>
    <property type="match status" value="1"/>
</dbReference>
<evidence type="ECO:0000313" key="2">
    <source>
        <dbReference type="EMBL" id="AHH45443.1"/>
    </source>
</evidence>
<keyword evidence="3" id="KW-1185">Reference proteome</keyword>
<dbReference type="KEGG" id="mbc:MYB_02195"/>
<dbReference type="EMBL" id="CP007154">
    <property type="protein sequence ID" value="AHH45443.1"/>
    <property type="molecule type" value="Genomic_DNA"/>
</dbReference>
<dbReference type="eggNOG" id="COG0822">
    <property type="taxonomic scope" value="Bacteria"/>
</dbReference>
<gene>
    <name evidence="2" type="ORF">MYB_02195</name>
</gene>
<dbReference type="RefSeq" id="WP_022934680.1">
    <property type="nucleotide sequence ID" value="NZ_CP007154.1"/>
</dbReference>
<dbReference type="AlphaFoldDB" id="W5V133"/>
<dbReference type="HOGENOM" id="CLU_079283_4_1_14"/>
<sequence length="140" mass="16328">MYSDFNTRRTIISESAKKHSEKKVFCKSNYLHRNRFCDDKLQLDLHVFEQKIIKINFCASGCTLILASSQILENILLNKNIFEARTIINKFKNMLENQQVDLDLSDLNAFVNVKNHLNRLACVQLPIEALELEILDENKK</sequence>
<dbReference type="GO" id="GO:0016226">
    <property type="term" value="P:iron-sulfur cluster assembly"/>
    <property type="evidence" value="ECO:0007669"/>
    <property type="project" value="InterPro"/>
</dbReference>
<proteinExistence type="predicted"/>
<name>W5V133_9BACT</name>
<dbReference type="GO" id="GO:0051536">
    <property type="term" value="F:iron-sulfur cluster binding"/>
    <property type="evidence" value="ECO:0007669"/>
    <property type="project" value="InterPro"/>
</dbReference>
<dbReference type="STRING" id="743966.MYB_02195"/>
<accession>W5V133</accession>
<feature type="domain" description="NIF system FeS cluster assembly NifU N-terminal" evidence="1">
    <location>
        <begin position="31"/>
        <end position="90"/>
    </location>
</feature>
<organism evidence="2 3">
    <name type="scientific">Mesomycoplasma bovoculi M165/69</name>
    <dbReference type="NCBI Taxonomy" id="743966"/>
    <lineage>
        <taxon>Bacteria</taxon>
        <taxon>Bacillati</taxon>
        <taxon>Mycoplasmatota</taxon>
        <taxon>Mycoplasmoidales</taxon>
        <taxon>Metamycoplasmataceae</taxon>
        <taxon>Mesomycoplasma</taxon>
    </lineage>
</organism>
<dbReference type="InterPro" id="IPR002871">
    <property type="entry name" value="NIF_FeS_clus_asmbl_NifU_N"/>
</dbReference>
<dbReference type="SUPFAM" id="SSF82649">
    <property type="entry name" value="SufE/NifU"/>
    <property type="match status" value="1"/>
</dbReference>
<evidence type="ECO:0000259" key="1">
    <source>
        <dbReference type="Pfam" id="PF01592"/>
    </source>
</evidence>